<dbReference type="GeneID" id="19267416"/>
<comment type="subcellular location">
    <subcellularLocation>
        <location evidence="1">Nucleus</location>
    </subcellularLocation>
</comment>
<sequence length="405" mass="45684">MSLRLRMSIYAVASLYTSSHQQGYPLSPDDFVTRATHRANAANLTMDELKASILLCLYKLAKATTWEAVADMGRLTRMAELYYRIIAANDQNAGGSRSKLESEELRTVWWCIYSLDTFFSAMAIISHAVTDPARGNMTLPNAPVPDLSNPVSPKRRNLEHVGEPELSLTKDLKLWETMTMLFSRSSCRGRSLHIGACAFMRSVTDLRLSVKHGCGTAWKARFRELESDFCAATLSLPVWVFNPSRDFSNGETEREHRDRLETLFVWQCACLLHAGLAIQLDDTDATSTESIIHGRWQNVIARANEVLHVAQNWKPDYFEAIDAKSAYIIFVTGIIFTLDHGIRAADTSNITPSSHHIDLILLFLGQIGRYWPLGMYFIHNVFRSVWHLGEAYADFQASEPPSRCT</sequence>
<dbReference type="InParanoid" id="W3XE59"/>
<gene>
    <name evidence="6" type="ORF">PFICI_02403</name>
</gene>
<dbReference type="GO" id="GO:0000981">
    <property type="term" value="F:DNA-binding transcription factor activity, RNA polymerase II-specific"/>
    <property type="evidence" value="ECO:0007669"/>
    <property type="project" value="InterPro"/>
</dbReference>
<dbReference type="PANTHER" id="PTHR47338:SF5">
    <property type="entry name" value="ZN(II)2CYS6 TRANSCRIPTION FACTOR (EUROFUNG)"/>
    <property type="match status" value="1"/>
</dbReference>
<dbReference type="Proteomes" id="UP000030651">
    <property type="component" value="Unassembled WGS sequence"/>
</dbReference>
<keyword evidence="7" id="KW-1185">Reference proteome</keyword>
<dbReference type="GO" id="GO:0046872">
    <property type="term" value="F:metal ion binding"/>
    <property type="evidence" value="ECO:0007669"/>
    <property type="project" value="UniProtKB-KW"/>
</dbReference>
<keyword evidence="2" id="KW-0479">Metal-binding</keyword>
<dbReference type="PANTHER" id="PTHR47338">
    <property type="entry name" value="ZN(II)2CYS6 TRANSCRIPTION FACTOR (EUROFUNG)-RELATED"/>
    <property type="match status" value="1"/>
</dbReference>
<keyword evidence="5" id="KW-0539">Nucleus</keyword>
<accession>W3XE59</accession>
<dbReference type="OMA" id="TVDPAIC"/>
<evidence type="ECO:0000313" key="7">
    <source>
        <dbReference type="Proteomes" id="UP000030651"/>
    </source>
</evidence>
<name>W3XE59_PESFW</name>
<dbReference type="CDD" id="cd12148">
    <property type="entry name" value="fungal_TF_MHR"/>
    <property type="match status" value="1"/>
</dbReference>
<evidence type="ECO:0000256" key="3">
    <source>
        <dbReference type="ARBA" id="ARBA00023015"/>
    </source>
</evidence>
<reference evidence="7" key="1">
    <citation type="journal article" date="2015" name="BMC Genomics">
        <title>Genomic and transcriptomic analysis of the endophytic fungus Pestalotiopsis fici reveals its lifestyle and high potential for synthesis of natural products.</title>
        <authorList>
            <person name="Wang X."/>
            <person name="Zhang X."/>
            <person name="Liu L."/>
            <person name="Xiang M."/>
            <person name="Wang W."/>
            <person name="Sun X."/>
            <person name="Che Y."/>
            <person name="Guo L."/>
            <person name="Liu G."/>
            <person name="Guo L."/>
            <person name="Wang C."/>
            <person name="Yin W.B."/>
            <person name="Stadler M."/>
            <person name="Zhang X."/>
            <person name="Liu X."/>
        </authorList>
    </citation>
    <scope>NUCLEOTIDE SEQUENCE [LARGE SCALE GENOMIC DNA]</scope>
    <source>
        <strain evidence="7">W106-1 / CGMCC3.15140</strain>
    </source>
</reference>
<keyword evidence="4" id="KW-0804">Transcription</keyword>
<dbReference type="InterPro" id="IPR050815">
    <property type="entry name" value="TF_fung"/>
</dbReference>
<evidence type="ECO:0000256" key="1">
    <source>
        <dbReference type="ARBA" id="ARBA00004123"/>
    </source>
</evidence>
<protein>
    <recommendedName>
        <fullName evidence="8">Transcription factor domain-containing protein</fullName>
    </recommendedName>
</protein>
<dbReference type="eggNOG" id="ENOG502RKVW">
    <property type="taxonomic scope" value="Eukaryota"/>
</dbReference>
<evidence type="ECO:0000313" key="6">
    <source>
        <dbReference type="EMBL" id="ETS84378.1"/>
    </source>
</evidence>
<dbReference type="GO" id="GO:0005634">
    <property type="term" value="C:nucleus"/>
    <property type="evidence" value="ECO:0007669"/>
    <property type="project" value="UniProtKB-SubCell"/>
</dbReference>
<dbReference type="AlphaFoldDB" id="W3XE59"/>
<proteinExistence type="predicted"/>
<evidence type="ECO:0008006" key="8">
    <source>
        <dbReference type="Google" id="ProtNLM"/>
    </source>
</evidence>
<dbReference type="EMBL" id="KI912110">
    <property type="protein sequence ID" value="ETS84378.1"/>
    <property type="molecule type" value="Genomic_DNA"/>
</dbReference>
<evidence type="ECO:0000256" key="2">
    <source>
        <dbReference type="ARBA" id="ARBA00022723"/>
    </source>
</evidence>
<organism evidence="6 7">
    <name type="scientific">Pestalotiopsis fici (strain W106-1 / CGMCC3.15140)</name>
    <dbReference type="NCBI Taxonomy" id="1229662"/>
    <lineage>
        <taxon>Eukaryota</taxon>
        <taxon>Fungi</taxon>
        <taxon>Dikarya</taxon>
        <taxon>Ascomycota</taxon>
        <taxon>Pezizomycotina</taxon>
        <taxon>Sordariomycetes</taxon>
        <taxon>Xylariomycetidae</taxon>
        <taxon>Amphisphaeriales</taxon>
        <taxon>Sporocadaceae</taxon>
        <taxon>Pestalotiopsis</taxon>
    </lineage>
</organism>
<evidence type="ECO:0000256" key="4">
    <source>
        <dbReference type="ARBA" id="ARBA00023163"/>
    </source>
</evidence>
<dbReference type="OrthoDB" id="3362851at2759"/>
<dbReference type="HOGENOM" id="CLU_561401_0_0_1"/>
<dbReference type="RefSeq" id="XP_007829175.1">
    <property type="nucleotide sequence ID" value="XM_007830984.1"/>
</dbReference>
<dbReference type="KEGG" id="pfy:PFICI_02403"/>
<evidence type="ECO:0000256" key="5">
    <source>
        <dbReference type="ARBA" id="ARBA00023242"/>
    </source>
</evidence>
<keyword evidence="3" id="KW-0805">Transcription regulation</keyword>